<dbReference type="PROSITE" id="PS50005">
    <property type="entry name" value="TPR"/>
    <property type="match status" value="6"/>
</dbReference>
<dbReference type="Pfam" id="PF13560">
    <property type="entry name" value="HTH_31"/>
    <property type="match status" value="1"/>
</dbReference>
<comment type="subcellular location">
    <subcellularLocation>
        <location evidence="1">Cytoplasm</location>
        <location evidence="1">Cytoskeleton</location>
    </subcellularLocation>
</comment>
<keyword evidence="8" id="KW-0505">Motor protein</keyword>
<dbReference type="InterPro" id="IPR056681">
    <property type="entry name" value="DUF7779"/>
</dbReference>
<evidence type="ECO:0000256" key="4">
    <source>
        <dbReference type="ARBA" id="ARBA00022701"/>
    </source>
</evidence>
<evidence type="ECO:0000256" key="5">
    <source>
        <dbReference type="ARBA" id="ARBA00022737"/>
    </source>
</evidence>
<dbReference type="Pfam" id="PF07719">
    <property type="entry name" value="TPR_2"/>
    <property type="match status" value="1"/>
</dbReference>
<dbReference type="AlphaFoldDB" id="D6TDE0"/>
<keyword evidence="5" id="KW-0677">Repeat</keyword>
<dbReference type="InterPro" id="IPR013105">
    <property type="entry name" value="TPR_2"/>
</dbReference>
<dbReference type="Pfam" id="PF13424">
    <property type="entry name" value="TPR_12"/>
    <property type="match status" value="3"/>
</dbReference>
<dbReference type="InterPro" id="IPR001387">
    <property type="entry name" value="Cro/C1-type_HTH"/>
</dbReference>
<keyword evidence="6 10" id="KW-0802">TPR repeat</keyword>
<feature type="repeat" description="TPR" evidence="10">
    <location>
        <begin position="483"/>
        <end position="516"/>
    </location>
</feature>
<dbReference type="GO" id="GO:0003677">
    <property type="term" value="F:DNA binding"/>
    <property type="evidence" value="ECO:0007669"/>
    <property type="project" value="InterPro"/>
</dbReference>
<comment type="similarity">
    <text evidence="2">Belongs to the kinesin light chain family.</text>
</comment>
<dbReference type="Proteomes" id="UP000004508">
    <property type="component" value="Unassembled WGS sequence"/>
</dbReference>
<dbReference type="PROSITE" id="PS50943">
    <property type="entry name" value="HTH_CROC1"/>
    <property type="match status" value="1"/>
</dbReference>
<feature type="repeat" description="TPR" evidence="10">
    <location>
        <begin position="735"/>
        <end position="768"/>
    </location>
</feature>
<dbReference type="PRINTS" id="PR00381">
    <property type="entry name" value="KINESINLIGHT"/>
</dbReference>
<dbReference type="InterPro" id="IPR010982">
    <property type="entry name" value="Lambda_DNA-bd_dom_sf"/>
</dbReference>
<evidence type="ECO:0000256" key="2">
    <source>
        <dbReference type="ARBA" id="ARBA00009622"/>
    </source>
</evidence>
<protein>
    <submittedName>
        <fullName evidence="12">Transcriptional regulator, XRE family</fullName>
    </submittedName>
</protein>
<dbReference type="eggNOG" id="COG0457">
    <property type="taxonomic scope" value="Bacteria"/>
</dbReference>
<evidence type="ECO:0000256" key="3">
    <source>
        <dbReference type="ARBA" id="ARBA00022490"/>
    </source>
</evidence>
<feature type="repeat" description="TPR" evidence="10">
    <location>
        <begin position="567"/>
        <end position="600"/>
    </location>
</feature>
<proteinExistence type="inferred from homology"/>
<dbReference type="InterPro" id="IPR002151">
    <property type="entry name" value="Kinesin_light"/>
</dbReference>
<dbReference type="eggNOG" id="COG3903">
    <property type="taxonomic scope" value="Bacteria"/>
</dbReference>
<evidence type="ECO:0000313" key="13">
    <source>
        <dbReference type="Proteomes" id="UP000004508"/>
    </source>
</evidence>
<dbReference type="PROSITE" id="PS50293">
    <property type="entry name" value="TPR_REGION"/>
    <property type="match status" value="1"/>
</dbReference>
<feature type="repeat" description="TPR" evidence="10">
    <location>
        <begin position="693"/>
        <end position="726"/>
    </location>
</feature>
<dbReference type="SUPFAM" id="SSF48452">
    <property type="entry name" value="TPR-like"/>
    <property type="match status" value="2"/>
</dbReference>
<evidence type="ECO:0000256" key="10">
    <source>
        <dbReference type="PROSITE-ProRule" id="PRU00339"/>
    </source>
</evidence>
<evidence type="ECO:0000256" key="7">
    <source>
        <dbReference type="ARBA" id="ARBA00023054"/>
    </source>
</evidence>
<keyword evidence="7" id="KW-0175">Coiled coil</keyword>
<dbReference type="OrthoDB" id="9771112at2"/>
<feature type="repeat" description="TPR" evidence="10">
    <location>
        <begin position="777"/>
        <end position="810"/>
    </location>
</feature>
<dbReference type="Pfam" id="PF13374">
    <property type="entry name" value="TPR_10"/>
    <property type="match status" value="2"/>
</dbReference>
<keyword evidence="13" id="KW-1185">Reference proteome</keyword>
<organism evidence="12 13">
    <name type="scientific">Ktedonobacter racemifer DSM 44963</name>
    <dbReference type="NCBI Taxonomy" id="485913"/>
    <lineage>
        <taxon>Bacteria</taxon>
        <taxon>Bacillati</taxon>
        <taxon>Chloroflexota</taxon>
        <taxon>Ktedonobacteria</taxon>
        <taxon>Ktedonobacterales</taxon>
        <taxon>Ktedonobacteraceae</taxon>
        <taxon>Ktedonobacter</taxon>
    </lineage>
</organism>
<dbReference type="RefSeq" id="WP_007904152.1">
    <property type="nucleotide sequence ID" value="NZ_ADVG01000001.1"/>
</dbReference>
<dbReference type="SMART" id="SM00530">
    <property type="entry name" value="HTH_XRE"/>
    <property type="match status" value="1"/>
</dbReference>
<dbReference type="InterPro" id="IPR019734">
    <property type="entry name" value="TPR_rpt"/>
</dbReference>
<dbReference type="PANTHER" id="PTHR45783:SF3">
    <property type="entry name" value="KINESIN LIGHT CHAIN"/>
    <property type="match status" value="1"/>
</dbReference>
<dbReference type="SUPFAM" id="SSF52540">
    <property type="entry name" value="P-loop containing nucleoside triphosphate hydrolases"/>
    <property type="match status" value="1"/>
</dbReference>
<keyword evidence="4" id="KW-0493">Microtubule</keyword>
<dbReference type="GO" id="GO:0007018">
    <property type="term" value="P:microtubule-based movement"/>
    <property type="evidence" value="ECO:0007669"/>
    <property type="project" value="TreeGrafter"/>
</dbReference>
<dbReference type="GO" id="GO:0043531">
    <property type="term" value="F:ADP binding"/>
    <property type="evidence" value="ECO:0007669"/>
    <property type="project" value="InterPro"/>
</dbReference>
<dbReference type="GO" id="GO:0005874">
    <property type="term" value="C:microtubule"/>
    <property type="evidence" value="ECO:0007669"/>
    <property type="project" value="UniProtKB-KW"/>
</dbReference>
<evidence type="ECO:0000256" key="6">
    <source>
        <dbReference type="ARBA" id="ARBA00022803"/>
    </source>
</evidence>
<dbReference type="Gene3D" id="1.10.260.40">
    <property type="entry name" value="lambda repressor-like DNA-binding domains"/>
    <property type="match status" value="1"/>
</dbReference>
<dbReference type="SMART" id="SM00028">
    <property type="entry name" value="TPR"/>
    <property type="match status" value="8"/>
</dbReference>
<sequence length="850" mass="96277">MNTSSYGSFGDLLRDFRKRRKLRQQELAERLGIHRNTIGTWERGDYLPDSKAMVLELARYLALGDEETRQLLEASLNALPRYWKVPFQRNPFFTGREEILASLHSAFSAAKTGAVSRSVALRGIGGIGKTQTAVEYAYRYFQTYRAVFWLAAETPESLITSLVGLAGLLELPEQREQEQGRVVVAVLHWLNTHRDWLMIVDNVSSVDVVKPLLPTAREGSLLFTTRLPELNTLAFPLSLQPLSCAEGTRFLLQRTGFNSPSSLAQPQAEWALEEIVTALGGLPLALEQAGAYIQKTQCSLAEFLQLFRDFPLEVLQEQDTAADHPFSVARTFALSFELLQHESPLAAEMLTTCCLLAPDAIPEDLLLAYTPPSKQQDGLALVSLLRFNALLKDLLAYAFISRNVHEKTLTVHRLVQLVIREQWDASALRQRAEQVIIALNSIFPGSEQLSAIESWPHCQLLVPQVFASVHLLDLYHILSPAGPDLLRRAGAYLHQRGQYQQAEQLLKRALVLQEKIGGSMNLALVPLLTTLGRLYVSQGNYPEAEPIRRRVFALSAQELGDEHPQTAKALQQWAFIHIELGKFGEALELYQRVLALYERVVAKDDPDWAETFDNLGFLYYCQGRYTQAEHYYQRALDLSRQISGPEHPDTANVLNNLALTYIKQERYAECERIYGQALAIYHRTLGAEHSHTINALQNVALVYLRQRRYEEAEEHFLRVLRSLQENDLTNPTISSAAHRNLGSLYLDQRAYQQAEFHLQQALAIHERNLPSDHPNIASVLVHLARLAQEQERYTEAEAHYRRALEIRERKLGSDHPEVATTLRGYAGLLRAMRRADEARALEYRAQTIQG</sequence>
<accession>D6TDE0</accession>
<evidence type="ECO:0000256" key="9">
    <source>
        <dbReference type="ARBA" id="ARBA00023212"/>
    </source>
</evidence>
<dbReference type="GO" id="GO:0005871">
    <property type="term" value="C:kinesin complex"/>
    <property type="evidence" value="ECO:0007669"/>
    <property type="project" value="InterPro"/>
</dbReference>
<dbReference type="Gene3D" id="3.40.50.300">
    <property type="entry name" value="P-loop containing nucleotide triphosphate hydrolases"/>
    <property type="match status" value="1"/>
</dbReference>
<dbReference type="GO" id="GO:0005737">
    <property type="term" value="C:cytoplasm"/>
    <property type="evidence" value="ECO:0007669"/>
    <property type="project" value="TreeGrafter"/>
</dbReference>
<reference evidence="12 13" key="1">
    <citation type="journal article" date="2011" name="Stand. Genomic Sci.">
        <title>Non-contiguous finished genome sequence and contextual data of the filamentous soil bacterium Ktedonobacter racemifer type strain (SOSP1-21).</title>
        <authorList>
            <person name="Chang Y.J."/>
            <person name="Land M."/>
            <person name="Hauser L."/>
            <person name="Chertkov O."/>
            <person name="Del Rio T.G."/>
            <person name="Nolan M."/>
            <person name="Copeland A."/>
            <person name="Tice H."/>
            <person name="Cheng J.F."/>
            <person name="Lucas S."/>
            <person name="Han C."/>
            <person name="Goodwin L."/>
            <person name="Pitluck S."/>
            <person name="Ivanova N."/>
            <person name="Ovchinikova G."/>
            <person name="Pati A."/>
            <person name="Chen A."/>
            <person name="Palaniappan K."/>
            <person name="Mavromatis K."/>
            <person name="Liolios K."/>
            <person name="Brettin T."/>
            <person name="Fiebig A."/>
            <person name="Rohde M."/>
            <person name="Abt B."/>
            <person name="Goker M."/>
            <person name="Detter J.C."/>
            <person name="Woyke T."/>
            <person name="Bristow J."/>
            <person name="Eisen J.A."/>
            <person name="Markowitz V."/>
            <person name="Hugenholtz P."/>
            <person name="Kyrpides N.C."/>
            <person name="Klenk H.P."/>
            <person name="Lapidus A."/>
        </authorList>
    </citation>
    <scope>NUCLEOTIDE SEQUENCE [LARGE SCALE GENOMIC DNA]</scope>
    <source>
        <strain evidence="13">DSM 44963</strain>
    </source>
</reference>
<evidence type="ECO:0000313" key="12">
    <source>
        <dbReference type="EMBL" id="EFH88285.1"/>
    </source>
</evidence>
<evidence type="ECO:0000256" key="1">
    <source>
        <dbReference type="ARBA" id="ARBA00004245"/>
    </source>
</evidence>
<evidence type="ECO:0000256" key="8">
    <source>
        <dbReference type="ARBA" id="ARBA00023175"/>
    </source>
</evidence>
<dbReference type="SUPFAM" id="SSF47413">
    <property type="entry name" value="lambda repressor-like DNA-binding domains"/>
    <property type="match status" value="1"/>
</dbReference>
<dbReference type="Pfam" id="PF25000">
    <property type="entry name" value="DUF7779"/>
    <property type="match status" value="1"/>
</dbReference>
<dbReference type="GO" id="GO:0019894">
    <property type="term" value="F:kinesin binding"/>
    <property type="evidence" value="ECO:0007669"/>
    <property type="project" value="TreeGrafter"/>
</dbReference>
<name>D6TDE0_KTERA</name>
<dbReference type="Gene3D" id="1.25.40.10">
    <property type="entry name" value="Tetratricopeptide repeat domain"/>
    <property type="match status" value="3"/>
</dbReference>
<dbReference type="InterPro" id="IPR027417">
    <property type="entry name" value="P-loop_NTPase"/>
</dbReference>
<dbReference type="CDD" id="cd00093">
    <property type="entry name" value="HTH_XRE"/>
    <property type="match status" value="1"/>
</dbReference>
<dbReference type="STRING" id="485913.Krac_9712"/>
<dbReference type="EMBL" id="ADVG01000001">
    <property type="protein sequence ID" value="EFH88285.1"/>
    <property type="molecule type" value="Genomic_DNA"/>
</dbReference>
<feature type="repeat" description="TPR" evidence="10">
    <location>
        <begin position="609"/>
        <end position="642"/>
    </location>
</feature>
<dbReference type="InParanoid" id="D6TDE0"/>
<evidence type="ECO:0000259" key="11">
    <source>
        <dbReference type="PROSITE" id="PS50943"/>
    </source>
</evidence>
<keyword evidence="9" id="KW-0206">Cytoskeleton</keyword>
<dbReference type="PANTHER" id="PTHR45783">
    <property type="entry name" value="KINESIN LIGHT CHAIN"/>
    <property type="match status" value="1"/>
</dbReference>
<feature type="domain" description="HTH cro/C1-type" evidence="11">
    <location>
        <begin position="13"/>
        <end position="69"/>
    </location>
</feature>
<comment type="caution">
    <text evidence="12">The sequence shown here is derived from an EMBL/GenBank/DDBJ whole genome shotgun (WGS) entry which is preliminary data.</text>
</comment>
<dbReference type="NCBIfam" id="NF040586">
    <property type="entry name" value="FxSxx_TPR"/>
    <property type="match status" value="1"/>
</dbReference>
<keyword evidence="3" id="KW-0963">Cytoplasm</keyword>
<gene>
    <name evidence="12" type="ORF">Krac_9712</name>
</gene>
<dbReference type="InterPro" id="IPR011990">
    <property type="entry name" value="TPR-like_helical_dom_sf"/>
</dbReference>